<proteinExistence type="predicted"/>
<organism evidence="2 3">
    <name type="scientific">Sphingomonas abaci</name>
    <dbReference type="NCBI Taxonomy" id="237611"/>
    <lineage>
        <taxon>Bacteria</taxon>
        <taxon>Pseudomonadati</taxon>
        <taxon>Pseudomonadota</taxon>
        <taxon>Alphaproteobacteria</taxon>
        <taxon>Sphingomonadales</taxon>
        <taxon>Sphingomonadaceae</taxon>
        <taxon>Sphingomonas</taxon>
    </lineage>
</organism>
<reference evidence="2 3" key="1">
    <citation type="submission" date="2020-08" db="EMBL/GenBank/DDBJ databases">
        <title>Genomic Encyclopedia of Type Strains, Phase IV (KMG-IV): sequencing the most valuable type-strain genomes for metagenomic binning, comparative biology and taxonomic classification.</title>
        <authorList>
            <person name="Goeker M."/>
        </authorList>
    </citation>
    <scope>NUCLEOTIDE SEQUENCE [LARGE SCALE GENOMIC DNA]</scope>
    <source>
        <strain evidence="2 3">DSM 15867</strain>
    </source>
</reference>
<name>A0A7W7AFF5_9SPHN</name>
<dbReference type="EMBL" id="JACHNY010000001">
    <property type="protein sequence ID" value="MBB4616043.1"/>
    <property type="molecule type" value="Genomic_DNA"/>
</dbReference>
<dbReference type="InterPro" id="IPR011990">
    <property type="entry name" value="TPR-like_helical_dom_sf"/>
</dbReference>
<keyword evidence="3" id="KW-1185">Reference proteome</keyword>
<sequence length="379" mass="41681">MIVTTVLLSVTAQLVPATPQTLDADEVIVLGRRAEKGLTDCLQRQCPPAEDVEASLQAAVEQFGAGRYADAHRTLQKAIHRNKKHAAELPGPVSSLYATLATVAEHEGYKDLWKHAGRQNVVLLREHLGATTPATLTEEIRRADDMLGLGLPDVAEDIYKKAQRLALANDHRSIAAAATYRRAWLALMRNRYAEADKLVRQGATIAGPSQPAMNQVRDVLLARIANRRGDKGAIEALATRLRQSATQAPTLLSAPPVEDINPPPGTSDRYDRDPVRWADIGYWIRPDGHTADVEMLRTTGLGQWRVGIVRHVSARRYVPLALDPNSPGIYRIDRFTVRANFGVPLGSRIPSRMGPLTVHVVDLTETNARIASREADTRR</sequence>
<dbReference type="RefSeq" id="WP_184110622.1">
    <property type="nucleotide sequence ID" value="NZ_JACHNY010000001.1"/>
</dbReference>
<protein>
    <submittedName>
        <fullName evidence="2">Tetratricopeptide (TPR) repeat protein</fullName>
    </submittedName>
</protein>
<feature type="region of interest" description="Disordered" evidence="1">
    <location>
        <begin position="248"/>
        <end position="271"/>
    </location>
</feature>
<evidence type="ECO:0000256" key="1">
    <source>
        <dbReference type="SAM" id="MobiDB-lite"/>
    </source>
</evidence>
<dbReference type="Gene3D" id="1.25.40.10">
    <property type="entry name" value="Tetratricopeptide repeat domain"/>
    <property type="match status" value="1"/>
</dbReference>
<dbReference type="Proteomes" id="UP000574769">
    <property type="component" value="Unassembled WGS sequence"/>
</dbReference>
<dbReference type="AlphaFoldDB" id="A0A7W7AFF5"/>
<evidence type="ECO:0000313" key="3">
    <source>
        <dbReference type="Proteomes" id="UP000574769"/>
    </source>
</evidence>
<dbReference type="SUPFAM" id="SSF48452">
    <property type="entry name" value="TPR-like"/>
    <property type="match status" value="1"/>
</dbReference>
<gene>
    <name evidence="2" type="ORF">GGQ96_000149</name>
</gene>
<comment type="caution">
    <text evidence="2">The sequence shown here is derived from an EMBL/GenBank/DDBJ whole genome shotgun (WGS) entry which is preliminary data.</text>
</comment>
<accession>A0A7W7AFF5</accession>
<evidence type="ECO:0000313" key="2">
    <source>
        <dbReference type="EMBL" id="MBB4616043.1"/>
    </source>
</evidence>